<evidence type="ECO:0000256" key="1">
    <source>
        <dbReference type="SAM" id="Phobius"/>
    </source>
</evidence>
<evidence type="ECO:0000313" key="3">
    <source>
        <dbReference type="Proteomes" id="UP001155840"/>
    </source>
</evidence>
<name>A0AA44C9T1_9HYPH</name>
<organism evidence="2 3">
    <name type="scientific">Ferranicluibacter rubi</name>
    <dbReference type="NCBI Taxonomy" id="2715133"/>
    <lineage>
        <taxon>Bacteria</taxon>
        <taxon>Pseudomonadati</taxon>
        <taxon>Pseudomonadota</taxon>
        <taxon>Alphaproteobacteria</taxon>
        <taxon>Hyphomicrobiales</taxon>
        <taxon>Rhizobiaceae</taxon>
        <taxon>Ferranicluibacter</taxon>
    </lineage>
</organism>
<evidence type="ECO:0000313" key="2">
    <source>
        <dbReference type="EMBL" id="NHT75184.1"/>
    </source>
</evidence>
<dbReference type="EMBL" id="JAANCM010000002">
    <property type="protein sequence ID" value="NHT75184.1"/>
    <property type="molecule type" value="Genomic_DNA"/>
</dbReference>
<comment type="caution">
    <text evidence="2">The sequence shown here is derived from an EMBL/GenBank/DDBJ whole genome shotgun (WGS) entry which is preliminary data.</text>
</comment>
<keyword evidence="3" id="KW-1185">Reference proteome</keyword>
<sequence length="57" mass="5860">MMRAVLTFIPMSIFAAVALDVAVPALVLLVCVIATSAVASVGVWGARGVANMRGDRT</sequence>
<feature type="transmembrane region" description="Helical" evidence="1">
    <location>
        <begin position="25"/>
        <end position="46"/>
    </location>
</feature>
<keyword evidence="1" id="KW-0472">Membrane</keyword>
<dbReference type="AlphaFoldDB" id="A0AA44C9T1"/>
<keyword evidence="1" id="KW-1133">Transmembrane helix</keyword>
<accession>A0AA44C9T1</accession>
<dbReference type="Proteomes" id="UP001155840">
    <property type="component" value="Unassembled WGS sequence"/>
</dbReference>
<keyword evidence="1" id="KW-0812">Transmembrane</keyword>
<dbReference type="RefSeq" id="WP_167127642.1">
    <property type="nucleotide sequence ID" value="NZ_JAANCM010000002.1"/>
</dbReference>
<reference evidence="2" key="1">
    <citation type="submission" date="2020-03" db="EMBL/GenBank/DDBJ databases">
        <title>Ferranicluibacter endophyticum gen. nov., sp. nov., a new genus isolated from Rubus ulmifolius Schott. stem.</title>
        <authorList>
            <person name="Roca-Couso R."/>
            <person name="Flores-Felix J.D."/>
            <person name="Igual J.M."/>
            <person name="Rivas R."/>
        </authorList>
    </citation>
    <scope>NUCLEOTIDE SEQUENCE</scope>
    <source>
        <strain evidence="2">CRRU44</strain>
    </source>
</reference>
<proteinExistence type="predicted"/>
<gene>
    <name evidence="2" type="ORF">G8E10_05370</name>
</gene>
<protein>
    <submittedName>
        <fullName evidence="2">Uncharacterized protein</fullName>
    </submittedName>
</protein>